<feature type="transmembrane region" description="Helical" evidence="11">
    <location>
        <begin position="437"/>
        <end position="458"/>
    </location>
</feature>
<comment type="caution">
    <text evidence="13">The sequence shown here is derived from an EMBL/GenBank/DDBJ whole genome shotgun (WGS) entry which is preliminary data.</text>
</comment>
<proteinExistence type="inferred from homology"/>
<dbReference type="InterPro" id="IPR004387">
    <property type="entry name" value="Pept_M50_Zn"/>
</dbReference>
<dbReference type="RefSeq" id="WP_161812389.1">
    <property type="nucleotide sequence ID" value="NZ_BLJN01000002.1"/>
</dbReference>
<evidence type="ECO:0000256" key="9">
    <source>
        <dbReference type="ARBA" id="ARBA00023049"/>
    </source>
</evidence>
<comment type="similarity">
    <text evidence="3 11">Belongs to the peptidase M50B family.</text>
</comment>
<dbReference type="InterPro" id="IPR036034">
    <property type="entry name" value="PDZ_sf"/>
</dbReference>
<gene>
    <name evidence="13" type="ORF">GCM10011487_27460</name>
</gene>
<dbReference type="PROSITE" id="PS50106">
    <property type="entry name" value="PDZ"/>
    <property type="match status" value="1"/>
</dbReference>
<dbReference type="GO" id="GO:0006508">
    <property type="term" value="P:proteolysis"/>
    <property type="evidence" value="ECO:0007669"/>
    <property type="project" value="UniProtKB-KW"/>
</dbReference>
<feature type="transmembrane region" description="Helical" evidence="11">
    <location>
        <begin position="12"/>
        <end position="35"/>
    </location>
</feature>
<evidence type="ECO:0000256" key="2">
    <source>
        <dbReference type="ARBA" id="ARBA00004141"/>
    </source>
</evidence>
<evidence type="ECO:0000256" key="7">
    <source>
        <dbReference type="ARBA" id="ARBA00022833"/>
    </source>
</evidence>
<dbReference type="InterPro" id="IPR001478">
    <property type="entry name" value="PDZ"/>
</dbReference>
<feature type="transmembrane region" description="Helical" evidence="11">
    <location>
        <begin position="106"/>
        <end position="127"/>
    </location>
</feature>
<keyword evidence="4 13" id="KW-0645">Protease</keyword>
<name>A0A829YDN6_9GAMM</name>
<protein>
    <recommendedName>
        <fullName evidence="11">Zinc metalloprotease</fullName>
        <ecNumber evidence="11">3.4.24.-</ecNumber>
    </recommendedName>
</protein>
<organism evidence="13 14">
    <name type="scientific">Steroidobacter agaridevorans</name>
    <dbReference type="NCBI Taxonomy" id="2695856"/>
    <lineage>
        <taxon>Bacteria</taxon>
        <taxon>Pseudomonadati</taxon>
        <taxon>Pseudomonadota</taxon>
        <taxon>Gammaproteobacteria</taxon>
        <taxon>Steroidobacterales</taxon>
        <taxon>Steroidobacteraceae</taxon>
        <taxon>Steroidobacter</taxon>
    </lineage>
</organism>
<keyword evidence="8 11" id="KW-1133">Transmembrane helix</keyword>
<dbReference type="PANTHER" id="PTHR42837">
    <property type="entry name" value="REGULATOR OF SIGMA-E PROTEASE RSEP"/>
    <property type="match status" value="1"/>
</dbReference>
<dbReference type="GO" id="GO:0046872">
    <property type="term" value="F:metal ion binding"/>
    <property type="evidence" value="ECO:0007669"/>
    <property type="project" value="UniProtKB-KW"/>
</dbReference>
<dbReference type="GO" id="GO:0016020">
    <property type="term" value="C:membrane"/>
    <property type="evidence" value="ECO:0007669"/>
    <property type="project" value="UniProtKB-SubCell"/>
</dbReference>
<dbReference type="Proteomes" id="UP000445000">
    <property type="component" value="Unassembled WGS sequence"/>
</dbReference>
<dbReference type="Gene3D" id="2.30.42.10">
    <property type="match status" value="2"/>
</dbReference>
<dbReference type="EC" id="3.4.24.-" evidence="11"/>
<dbReference type="InterPro" id="IPR041489">
    <property type="entry name" value="PDZ_6"/>
</dbReference>
<evidence type="ECO:0000259" key="12">
    <source>
        <dbReference type="PROSITE" id="PS50106"/>
    </source>
</evidence>
<evidence type="ECO:0000313" key="14">
    <source>
        <dbReference type="Proteomes" id="UP000445000"/>
    </source>
</evidence>
<dbReference type="NCBIfam" id="TIGR00054">
    <property type="entry name" value="RIP metalloprotease RseP"/>
    <property type="match status" value="1"/>
</dbReference>
<evidence type="ECO:0000256" key="3">
    <source>
        <dbReference type="ARBA" id="ARBA00007931"/>
    </source>
</evidence>
<sequence>MITPSNPLEWLIAIVGFIIAIGILVSVHEFGHYWVARRLGIKVLRFSIGFGKPLWKRVGRDQDRVEYVIAAIPLGGYVRLLDEREGDVPEHELPRAFTRQPVWKRIAVLLAGPLFNLFFAVFLYWILFTAGVPAPRSIVGDVEPNSIAAQAGLRFEDHIVNVGGQPTDTWEEATLGIIDDLTDDGQIHMRVRGVDGSERDLILNAGNRSRELTQPDALMPGLGFDIWRPRVPAVIATVMDDSAAARAGLKVGDEILKVDQLPVADFSELVTRVKPYPGRDVTLEIRRDGQILAVPLTIGESMEAGKLIGRIGVGPENKPIKTGRTFEDMVALQKYGVFAAVGQAATKTWDTSVFTLRIVGRIVTGNVSLKAISGPISIAETAGFAIRQGWRFFLGILALISISLGVLNLLPIPILDGGQIVYQLAELVKGKPVSERALQLGHSIGIAMLILMMTLAFYNDIVRHLN</sequence>
<comment type="subcellular location">
    <subcellularLocation>
        <location evidence="2">Membrane</location>
        <topology evidence="2">Multi-pass membrane protein</topology>
    </subcellularLocation>
</comment>
<evidence type="ECO:0000256" key="10">
    <source>
        <dbReference type="ARBA" id="ARBA00023136"/>
    </source>
</evidence>
<keyword evidence="9 11" id="KW-0482">Metalloprotease</keyword>
<evidence type="ECO:0000256" key="4">
    <source>
        <dbReference type="ARBA" id="ARBA00022670"/>
    </source>
</evidence>
<evidence type="ECO:0000313" key="13">
    <source>
        <dbReference type="EMBL" id="GFE80746.1"/>
    </source>
</evidence>
<keyword evidence="7 11" id="KW-0862">Zinc</keyword>
<dbReference type="Pfam" id="PF02163">
    <property type="entry name" value="Peptidase_M50"/>
    <property type="match status" value="1"/>
</dbReference>
<evidence type="ECO:0000256" key="5">
    <source>
        <dbReference type="ARBA" id="ARBA00022692"/>
    </source>
</evidence>
<dbReference type="AlphaFoldDB" id="A0A829YDN6"/>
<evidence type="ECO:0000256" key="8">
    <source>
        <dbReference type="ARBA" id="ARBA00022989"/>
    </source>
</evidence>
<feature type="domain" description="PDZ" evidence="12">
    <location>
        <begin position="209"/>
        <end position="267"/>
    </location>
</feature>
<dbReference type="CDD" id="cd23081">
    <property type="entry name" value="cpPDZ_EcRseP-like"/>
    <property type="match status" value="1"/>
</dbReference>
<dbReference type="CDD" id="cd06163">
    <property type="entry name" value="S2P-M50_PDZ_RseP-like"/>
    <property type="match status" value="1"/>
</dbReference>
<feature type="transmembrane region" description="Helical" evidence="11">
    <location>
        <begin position="390"/>
        <end position="410"/>
    </location>
</feature>
<keyword evidence="11" id="KW-0479">Metal-binding</keyword>
<evidence type="ECO:0000256" key="11">
    <source>
        <dbReference type="RuleBase" id="RU362031"/>
    </source>
</evidence>
<keyword evidence="14" id="KW-1185">Reference proteome</keyword>
<reference evidence="14" key="1">
    <citation type="submission" date="2020-01" db="EMBL/GenBank/DDBJ databases">
        <title>'Steroidobacter agaridevorans' sp. nov., agar-degrading bacteria isolated from rhizosphere soils.</title>
        <authorList>
            <person name="Ikenaga M."/>
            <person name="Kataoka M."/>
            <person name="Murouchi A."/>
            <person name="Katsuragi S."/>
            <person name="Sakai M."/>
        </authorList>
    </citation>
    <scope>NUCLEOTIDE SEQUENCE [LARGE SCALE GENOMIC DNA]</scope>
    <source>
        <strain evidence="14">YU21-B</strain>
    </source>
</reference>
<dbReference type="PANTHER" id="PTHR42837:SF2">
    <property type="entry name" value="MEMBRANE METALLOPROTEASE ARASP2, CHLOROPLASTIC-RELATED"/>
    <property type="match status" value="1"/>
</dbReference>
<evidence type="ECO:0000256" key="6">
    <source>
        <dbReference type="ARBA" id="ARBA00022801"/>
    </source>
</evidence>
<comment type="cofactor">
    <cofactor evidence="1 11">
        <name>Zn(2+)</name>
        <dbReference type="ChEBI" id="CHEBI:29105"/>
    </cofactor>
</comment>
<dbReference type="Pfam" id="PF17820">
    <property type="entry name" value="PDZ_6"/>
    <property type="match status" value="1"/>
</dbReference>
<dbReference type="SUPFAM" id="SSF50156">
    <property type="entry name" value="PDZ domain-like"/>
    <property type="match status" value="2"/>
</dbReference>
<evidence type="ECO:0000256" key="1">
    <source>
        <dbReference type="ARBA" id="ARBA00001947"/>
    </source>
</evidence>
<keyword evidence="6 11" id="KW-0378">Hydrolase</keyword>
<dbReference type="EMBL" id="BLJN01000002">
    <property type="protein sequence ID" value="GFE80746.1"/>
    <property type="molecule type" value="Genomic_DNA"/>
</dbReference>
<dbReference type="GO" id="GO:0004222">
    <property type="term" value="F:metalloendopeptidase activity"/>
    <property type="evidence" value="ECO:0007669"/>
    <property type="project" value="InterPro"/>
</dbReference>
<keyword evidence="5 11" id="KW-0812">Transmembrane</keyword>
<keyword evidence="10 11" id="KW-0472">Membrane</keyword>
<accession>A0A829YDN6</accession>
<dbReference type="InterPro" id="IPR008915">
    <property type="entry name" value="Peptidase_M50"/>
</dbReference>
<dbReference type="SMART" id="SM00228">
    <property type="entry name" value="PDZ"/>
    <property type="match status" value="2"/>
</dbReference>